<protein>
    <submittedName>
        <fullName evidence="8">1-acyl-sn-glycerol-3-phosphate acyltransferase</fullName>
    </submittedName>
</protein>
<evidence type="ECO:0000256" key="4">
    <source>
        <dbReference type="ARBA" id="ARBA00023098"/>
    </source>
</evidence>
<proteinExistence type="predicted"/>
<evidence type="ECO:0000256" key="3">
    <source>
        <dbReference type="ARBA" id="ARBA00022679"/>
    </source>
</evidence>
<name>A0ABQ2L8Y8_9PROT</name>
<keyword evidence="6" id="KW-0812">Transmembrane</keyword>
<evidence type="ECO:0000256" key="1">
    <source>
        <dbReference type="ARBA" id="ARBA00005189"/>
    </source>
</evidence>
<dbReference type="RefSeq" id="WP_150004236.1">
    <property type="nucleotide sequence ID" value="NZ_BMOV01000002.1"/>
</dbReference>
<keyword evidence="6" id="KW-0472">Membrane</keyword>
<dbReference type="PANTHER" id="PTHR10434:SF64">
    <property type="entry name" value="1-ACYL-SN-GLYCEROL-3-PHOSPHATE ACYLTRANSFERASE-RELATED"/>
    <property type="match status" value="1"/>
</dbReference>
<evidence type="ECO:0000259" key="7">
    <source>
        <dbReference type="SMART" id="SM00563"/>
    </source>
</evidence>
<evidence type="ECO:0000256" key="5">
    <source>
        <dbReference type="ARBA" id="ARBA00023315"/>
    </source>
</evidence>
<organism evidence="8 9">
    <name type="scientific">Iodidimonas muriae</name>
    <dbReference type="NCBI Taxonomy" id="261467"/>
    <lineage>
        <taxon>Bacteria</taxon>
        <taxon>Pseudomonadati</taxon>
        <taxon>Pseudomonadota</taxon>
        <taxon>Alphaproteobacteria</taxon>
        <taxon>Iodidimonadales</taxon>
        <taxon>Iodidimonadaceae</taxon>
        <taxon>Iodidimonas</taxon>
    </lineage>
</organism>
<sequence length="262" mass="28834">MRGTLGFHLGAASALGLIVLSCAFVVPFQLFVLRFMPRHWLGFPMGLSRFITRLVGVETEIRGQQADGPVLFVSNHISWLDIPIIGGHVKAAFIAKKEVAGWGGISLMARLYRSVFVDRGRPRSSIHQRNEISARLAEGDSLILFAEGTSTDGTMVKPFKSSLFSVAQGMDGLKIQPFTIAYTHINGIPIARAQRPLIGWYGDMELTSHIWQMLRLGRIKAVIQYHDPIEVTQGIDRKTLAAQCHARVSEGLAAANMGRIAE</sequence>
<evidence type="ECO:0000313" key="8">
    <source>
        <dbReference type="EMBL" id="GGO07307.1"/>
    </source>
</evidence>
<dbReference type="PROSITE" id="PS51257">
    <property type="entry name" value="PROKAR_LIPOPROTEIN"/>
    <property type="match status" value="1"/>
</dbReference>
<dbReference type="Proteomes" id="UP000602381">
    <property type="component" value="Unassembled WGS sequence"/>
</dbReference>
<dbReference type="CDD" id="cd07989">
    <property type="entry name" value="LPLAT_AGPAT-like"/>
    <property type="match status" value="1"/>
</dbReference>
<dbReference type="SUPFAM" id="SSF69593">
    <property type="entry name" value="Glycerol-3-phosphate (1)-acyltransferase"/>
    <property type="match status" value="1"/>
</dbReference>
<dbReference type="EMBL" id="BMOV01000002">
    <property type="protein sequence ID" value="GGO07307.1"/>
    <property type="molecule type" value="Genomic_DNA"/>
</dbReference>
<dbReference type="SMART" id="SM00563">
    <property type="entry name" value="PlsC"/>
    <property type="match status" value="1"/>
</dbReference>
<dbReference type="InterPro" id="IPR002123">
    <property type="entry name" value="Plipid/glycerol_acylTrfase"/>
</dbReference>
<evidence type="ECO:0000313" key="9">
    <source>
        <dbReference type="Proteomes" id="UP000602381"/>
    </source>
</evidence>
<keyword evidence="4" id="KW-0443">Lipid metabolism</keyword>
<comment type="pathway">
    <text evidence="1">Lipid metabolism.</text>
</comment>
<keyword evidence="3" id="KW-0808">Transferase</keyword>
<dbReference type="PANTHER" id="PTHR10434">
    <property type="entry name" value="1-ACYL-SN-GLYCEROL-3-PHOSPHATE ACYLTRANSFERASE"/>
    <property type="match status" value="1"/>
</dbReference>
<evidence type="ECO:0000256" key="6">
    <source>
        <dbReference type="SAM" id="Phobius"/>
    </source>
</evidence>
<feature type="domain" description="Phospholipid/glycerol acyltransferase" evidence="7">
    <location>
        <begin position="70"/>
        <end position="183"/>
    </location>
</feature>
<gene>
    <name evidence="8" type="ORF">GCM10007972_06580</name>
</gene>
<dbReference type="Pfam" id="PF01553">
    <property type="entry name" value="Acyltransferase"/>
    <property type="match status" value="1"/>
</dbReference>
<keyword evidence="9" id="KW-1185">Reference proteome</keyword>
<keyword evidence="6" id="KW-1133">Transmembrane helix</keyword>
<dbReference type="GO" id="GO:0016746">
    <property type="term" value="F:acyltransferase activity"/>
    <property type="evidence" value="ECO:0007669"/>
    <property type="project" value="UniProtKB-KW"/>
</dbReference>
<accession>A0ABQ2L8Y8</accession>
<keyword evidence="2" id="KW-0444">Lipid biosynthesis</keyword>
<comment type="caution">
    <text evidence="8">The sequence shown here is derived from an EMBL/GenBank/DDBJ whole genome shotgun (WGS) entry which is preliminary data.</text>
</comment>
<reference evidence="9" key="1">
    <citation type="journal article" date="2019" name="Int. J. Syst. Evol. Microbiol.">
        <title>The Global Catalogue of Microorganisms (GCM) 10K type strain sequencing project: providing services to taxonomists for standard genome sequencing and annotation.</title>
        <authorList>
            <consortium name="The Broad Institute Genomics Platform"/>
            <consortium name="The Broad Institute Genome Sequencing Center for Infectious Disease"/>
            <person name="Wu L."/>
            <person name="Ma J."/>
        </authorList>
    </citation>
    <scope>NUCLEOTIDE SEQUENCE [LARGE SCALE GENOMIC DNA]</scope>
    <source>
        <strain evidence="9">JCM 17843</strain>
    </source>
</reference>
<evidence type="ECO:0000256" key="2">
    <source>
        <dbReference type="ARBA" id="ARBA00022516"/>
    </source>
</evidence>
<feature type="transmembrane region" description="Helical" evidence="6">
    <location>
        <begin position="12"/>
        <end position="33"/>
    </location>
</feature>
<keyword evidence="5 8" id="KW-0012">Acyltransferase</keyword>